<evidence type="ECO:0000313" key="10">
    <source>
        <dbReference type="Proteomes" id="UP000594263"/>
    </source>
</evidence>
<dbReference type="GO" id="GO:0005886">
    <property type="term" value="C:plasma membrane"/>
    <property type="evidence" value="ECO:0007669"/>
    <property type="project" value="UniProtKB-SubCell"/>
</dbReference>
<reference evidence="9" key="1">
    <citation type="submission" date="2021-01" db="UniProtKB">
        <authorList>
            <consortium name="EnsemblPlants"/>
        </authorList>
    </citation>
    <scope>IDENTIFICATION</scope>
</reference>
<organism evidence="9 10">
    <name type="scientific">Kalanchoe fedtschenkoi</name>
    <name type="common">Lavender scallops</name>
    <name type="synonym">South American air plant</name>
    <dbReference type="NCBI Taxonomy" id="63787"/>
    <lineage>
        <taxon>Eukaryota</taxon>
        <taxon>Viridiplantae</taxon>
        <taxon>Streptophyta</taxon>
        <taxon>Embryophyta</taxon>
        <taxon>Tracheophyta</taxon>
        <taxon>Spermatophyta</taxon>
        <taxon>Magnoliopsida</taxon>
        <taxon>eudicotyledons</taxon>
        <taxon>Gunneridae</taxon>
        <taxon>Pentapetalae</taxon>
        <taxon>Saxifragales</taxon>
        <taxon>Crassulaceae</taxon>
        <taxon>Kalanchoe</taxon>
    </lineage>
</organism>
<evidence type="ECO:0000256" key="2">
    <source>
        <dbReference type="ARBA" id="ARBA00022475"/>
    </source>
</evidence>
<dbReference type="Pfam" id="PF00560">
    <property type="entry name" value="LRR_1"/>
    <property type="match status" value="1"/>
</dbReference>
<evidence type="ECO:0000256" key="1">
    <source>
        <dbReference type="ARBA" id="ARBA00004251"/>
    </source>
</evidence>
<dbReference type="AlphaFoldDB" id="A0A7N0V2R6"/>
<dbReference type="FunFam" id="3.80.10.10:FF:000356">
    <property type="entry name" value="LRR receptor-like serine/threonine-protein kinase"/>
    <property type="match status" value="1"/>
</dbReference>
<dbReference type="InterPro" id="IPR001611">
    <property type="entry name" value="Leu-rich_rpt"/>
</dbReference>
<keyword evidence="10" id="KW-1185">Reference proteome</keyword>
<keyword evidence="6" id="KW-1133">Transmembrane helix</keyword>
<dbReference type="Gene3D" id="3.80.10.10">
    <property type="entry name" value="Ribonuclease Inhibitor"/>
    <property type="match status" value="1"/>
</dbReference>
<keyword evidence="5" id="KW-0677">Repeat</keyword>
<name>A0A7N0V2R6_KALFE</name>
<evidence type="ECO:0000256" key="7">
    <source>
        <dbReference type="ARBA" id="ARBA00023136"/>
    </source>
</evidence>
<keyword evidence="4" id="KW-0812">Transmembrane</keyword>
<keyword evidence="7" id="KW-0472">Membrane</keyword>
<protein>
    <submittedName>
        <fullName evidence="9">Uncharacterized protein</fullName>
    </submittedName>
</protein>
<comment type="subcellular location">
    <subcellularLocation>
        <location evidence="1">Cell membrane</location>
        <topology evidence="1">Single-pass type I membrane protein</topology>
    </subcellularLocation>
</comment>
<proteinExistence type="predicted"/>
<evidence type="ECO:0000256" key="5">
    <source>
        <dbReference type="ARBA" id="ARBA00022737"/>
    </source>
</evidence>
<accession>A0A7N0V2R6</accession>
<dbReference type="InterPro" id="IPR032675">
    <property type="entry name" value="LRR_dom_sf"/>
</dbReference>
<evidence type="ECO:0000313" key="9">
    <source>
        <dbReference type="EnsemblPlants" id="Kaladp0095s0638.1.v1.1.CDS.1"/>
    </source>
</evidence>
<dbReference type="Gramene" id="Kaladp0095s0638.1.v1.1">
    <property type="protein sequence ID" value="Kaladp0095s0638.1.v1.1.CDS.1"/>
    <property type="gene ID" value="Kaladp0095s0638.v1.1"/>
</dbReference>
<keyword evidence="3" id="KW-0433">Leucine-rich repeat</keyword>
<dbReference type="PANTHER" id="PTHR48059">
    <property type="entry name" value="POLYGALACTURONASE INHIBITOR 1"/>
    <property type="match status" value="1"/>
</dbReference>
<dbReference type="PANTHER" id="PTHR48059:SF30">
    <property type="entry name" value="OS06G0587000 PROTEIN"/>
    <property type="match status" value="1"/>
</dbReference>
<evidence type="ECO:0000256" key="6">
    <source>
        <dbReference type="ARBA" id="ARBA00022989"/>
    </source>
</evidence>
<dbReference type="EnsemblPlants" id="Kaladp0095s0638.1.v1.1">
    <property type="protein sequence ID" value="Kaladp0095s0638.1.v1.1.CDS.1"/>
    <property type="gene ID" value="Kaladp0095s0638.v1.1"/>
</dbReference>
<dbReference type="OMA" id="DIGLLHC"/>
<dbReference type="InterPro" id="IPR025875">
    <property type="entry name" value="Leu-rich_rpt_4"/>
</dbReference>
<dbReference type="Proteomes" id="UP000594263">
    <property type="component" value="Unplaced"/>
</dbReference>
<dbReference type="SUPFAM" id="SSF52058">
    <property type="entry name" value="L domain-like"/>
    <property type="match status" value="1"/>
</dbReference>
<evidence type="ECO:0000256" key="3">
    <source>
        <dbReference type="ARBA" id="ARBA00022614"/>
    </source>
</evidence>
<evidence type="ECO:0000256" key="8">
    <source>
        <dbReference type="ARBA" id="ARBA00023180"/>
    </source>
</evidence>
<keyword evidence="2" id="KW-1003">Cell membrane</keyword>
<keyword evidence="8" id="KW-0325">Glycoprotein</keyword>
<dbReference type="Pfam" id="PF12799">
    <property type="entry name" value="LRR_4"/>
    <property type="match status" value="1"/>
</dbReference>
<evidence type="ECO:0000256" key="4">
    <source>
        <dbReference type="ARBA" id="ARBA00022692"/>
    </source>
</evidence>
<dbReference type="InterPro" id="IPR051848">
    <property type="entry name" value="PGIP"/>
</dbReference>
<sequence length="113" mass="11872">MTGSLSTSICHLNSLTTLVIVDWKGISGFVPTCIPSSLPKLRILNLIGNSFSGPIPSDIGALSKLRVLNLAGNHLTGAIPSSQTQMQDLRHLSLTNNKLSGNIPANLVNIPAC</sequence>